<comment type="caution">
    <text evidence="1">The sequence shown here is derived from an EMBL/GenBank/DDBJ whole genome shotgun (WGS) entry which is preliminary data.</text>
</comment>
<reference evidence="1 2" key="1">
    <citation type="submission" date="2024-10" db="EMBL/GenBank/DDBJ databases">
        <title>Updated reference genomes for cyclostephanoid diatoms.</title>
        <authorList>
            <person name="Roberts W.R."/>
            <person name="Alverson A.J."/>
        </authorList>
    </citation>
    <scope>NUCLEOTIDE SEQUENCE [LARGE SCALE GENOMIC DNA]</scope>
    <source>
        <strain evidence="1 2">AJA010-31</strain>
    </source>
</reference>
<name>A0ABD3P3U2_9STRA</name>
<accession>A0ABD3P3U2</accession>
<dbReference type="Proteomes" id="UP001530400">
    <property type="component" value="Unassembled WGS sequence"/>
</dbReference>
<dbReference type="EMBL" id="JALLPJ020000798">
    <property type="protein sequence ID" value="KAL3782667.1"/>
    <property type="molecule type" value="Genomic_DNA"/>
</dbReference>
<sequence length="217" mass="24635">MAGLSTSPNTQTRSCGEEAVKLLSQSIKQVADPFRIRMKFRGSTSNKKMPPQISLSKHDSAPFRTGRMQDKYLSAVELVQKYGAENLFLNPDVRQLGIDSQYIILVSSESDERPICDGIALRRFKLDHLHKAQDLLRRVFPEDRADLELSRVAHNRPYYQIDGNGDAIIASEYWVAVDEREQDRVVGVLGICYHSSDYKDAAWGDWAAVDQEYHGCR</sequence>
<dbReference type="AlphaFoldDB" id="A0ABD3P3U2"/>
<gene>
    <name evidence="1" type="ORF">ACHAWO_002592</name>
</gene>
<evidence type="ECO:0000313" key="1">
    <source>
        <dbReference type="EMBL" id="KAL3782667.1"/>
    </source>
</evidence>
<proteinExistence type="predicted"/>
<organism evidence="1 2">
    <name type="scientific">Cyclotella atomus</name>
    <dbReference type="NCBI Taxonomy" id="382360"/>
    <lineage>
        <taxon>Eukaryota</taxon>
        <taxon>Sar</taxon>
        <taxon>Stramenopiles</taxon>
        <taxon>Ochrophyta</taxon>
        <taxon>Bacillariophyta</taxon>
        <taxon>Coscinodiscophyceae</taxon>
        <taxon>Thalassiosirophycidae</taxon>
        <taxon>Stephanodiscales</taxon>
        <taxon>Stephanodiscaceae</taxon>
        <taxon>Cyclotella</taxon>
    </lineage>
</organism>
<dbReference type="SUPFAM" id="SSF55729">
    <property type="entry name" value="Acyl-CoA N-acyltransferases (Nat)"/>
    <property type="match status" value="1"/>
</dbReference>
<dbReference type="InterPro" id="IPR016181">
    <property type="entry name" value="Acyl_CoA_acyltransferase"/>
</dbReference>
<protein>
    <submittedName>
        <fullName evidence="1">Uncharacterized protein</fullName>
    </submittedName>
</protein>
<evidence type="ECO:0000313" key="2">
    <source>
        <dbReference type="Proteomes" id="UP001530400"/>
    </source>
</evidence>
<keyword evidence="2" id="KW-1185">Reference proteome</keyword>